<sequence length="181" mass="19686">MILPLRAINIARSGRRSGPLPAPPCFPSTSKAAAYRTICFGSDSSRPPPARLRHVSVSDLFADEISKWINFMSAIRPRPRRRRRRRPRQELDGRRALPPVLMCVCRCRSATCAVVARGRVQCSASAAARPDARVARDGRAGSVRGRRRGMESGRSVCAVSALALLWLAASAPLGNTVKQDG</sequence>
<dbReference type="Proteomes" id="UP000299102">
    <property type="component" value="Unassembled WGS sequence"/>
</dbReference>
<dbReference type="EMBL" id="BGZK01000638">
    <property type="protein sequence ID" value="GBP54034.1"/>
    <property type="molecule type" value="Genomic_DNA"/>
</dbReference>
<evidence type="ECO:0000313" key="2">
    <source>
        <dbReference type="Proteomes" id="UP000299102"/>
    </source>
</evidence>
<organism evidence="1 2">
    <name type="scientific">Eumeta variegata</name>
    <name type="common">Bagworm moth</name>
    <name type="synonym">Eumeta japonica</name>
    <dbReference type="NCBI Taxonomy" id="151549"/>
    <lineage>
        <taxon>Eukaryota</taxon>
        <taxon>Metazoa</taxon>
        <taxon>Ecdysozoa</taxon>
        <taxon>Arthropoda</taxon>
        <taxon>Hexapoda</taxon>
        <taxon>Insecta</taxon>
        <taxon>Pterygota</taxon>
        <taxon>Neoptera</taxon>
        <taxon>Endopterygota</taxon>
        <taxon>Lepidoptera</taxon>
        <taxon>Glossata</taxon>
        <taxon>Ditrysia</taxon>
        <taxon>Tineoidea</taxon>
        <taxon>Psychidae</taxon>
        <taxon>Oiketicinae</taxon>
        <taxon>Eumeta</taxon>
    </lineage>
</organism>
<comment type="caution">
    <text evidence="1">The sequence shown here is derived from an EMBL/GenBank/DDBJ whole genome shotgun (WGS) entry which is preliminary data.</text>
</comment>
<gene>
    <name evidence="1" type="ORF">EVAR_85336_1</name>
</gene>
<protein>
    <submittedName>
        <fullName evidence="1">Uncharacterized protein</fullName>
    </submittedName>
</protein>
<keyword evidence="2" id="KW-1185">Reference proteome</keyword>
<name>A0A4C1WVF5_EUMVA</name>
<reference evidence="1 2" key="1">
    <citation type="journal article" date="2019" name="Commun. Biol.">
        <title>The bagworm genome reveals a unique fibroin gene that provides high tensile strength.</title>
        <authorList>
            <person name="Kono N."/>
            <person name="Nakamura H."/>
            <person name="Ohtoshi R."/>
            <person name="Tomita M."/>
            <person name="Numata K."/>
            <person name="Arakawa K."/>
        </authorList>
    </citation>
    <scope>NUCLEOTIDE SEQUENCE [LARGE SCALE GENOMIC DNA]</scope>
</reference>
<evidence type="ECO:0000313" key="1">
    <source>
        <dbReference type="EMBL" id="GBP54034.1"/>
    </source>
</evidence>
<proteinExistence type="predicted"/>
<dbReference type="AlphaFoldDB" id="A0A4C1WVF5"/>
<accession>A0A4C1WVF5</accession>